<evidence type="ECO:0000256" key="1">
    <source>
        <dbReference type="ARBA" id="ARBA00004141"/>
    </source>
</evidence>
<keyword evidence="7 9" id="KW-0811">Translocation</keyword>
<evidence type="ECO:0000256" key="2">
    <source>
        <dbReference type="ARBA" id="ARBA00008445"/>
    </source>
</evidence>
<proteinExistence type="inferred from homology"/>
<protein>
    <recommendedName>
        <fullName evidence="9">Protein-export membrane protein SecG</fullName>
    </recommendedName>
</protein>
<evidence type="ECO:0000256" key="7">
    <source>
        <dbReference type="ARBA" id="ARBA00023010"/>
    </source>
</evidence>
<comment type="function">
    <text evidence="9">Involved in protein export. Participates in an early event of protein translocation.</text>
</comment>
<dbReference type="GO" id="GO:0005886">
    <property type="term" value="C:plasma membrane"/>
    <property type="evidence" value="ECO:0007669"/>
    <property type="project" value="UniProtKB-SubCell"/>
</dbReference>
<dbReference type="InterPro" id="IPR004692">
    <property type="entry name" value="SecG"/>
</dbReference>
<name>A0A1F8GSA6_9BACT</name>
<reference evidence="10 11" key="1">
    <citation type="journal article" date="2016" name="Nat. Commun.">
        <title>Thousands of microbial genomes shed light on interconnected biogeochemical processes in an aquifer system.</title>
        <authorList>
            <person name="Anantharaman K."/>
            <person name="Brown C.T."/>
            <person name="Hug L.A."/>
            <person name="Sharon I."/>
            <person name="Castelle C.J."/>
            <person name="Probst A.J."/>
            <person name="Thomas B.C."/>
            <person name="Singh A."/>
            <person name="Wilkins M.J."/>
            <person name="Karaoz U."/>
            <person name="Brodie E.L."/>
            <person name="Williams K.H."/>
            <person name="Hubbard S.S."/>
            <person name="Banfield J.F."/>
        </authorList>
    </citation>
    <scope>NUCLEOTIDE SEQUENCE [LARGE SCALE GENOMIC DNA]</scope>
</reference>
<comment type="caution">
    <text evidence="10">The sequence shown here is derived from an EMBL/GenBank/DDBJ whole genome shotgun (WGS) entry which is preliminary data.</text>
</comment>
<keyword evidence="8 9" id="KW-0472">Membrane</keyword>
<keyword evidence="5 9" id="KW-0653">Protein transport</keyword>
<dbReference type="GO" id="GO:0015450">
    <property type="term" value="F:protein-transporting ATPase activity"/>
    <property type="evidence" value="ECO:0007669"/>
    <property type="project" value="UniProtKB-UniRule"/>
</dbReference>
<accession>A0A1F8GSA6</accession>
<sequence length="73" mass="7927">MRNLLLWTQIAVSALLIIAILLQQKGVGLGSTFGGSGQIYRSKRGMEKMLFLGTCTLGALFIILALTNLIVKF</sequence>
<dbReference type="Proteomes" id="UP000179047">
    <property type="component" value="Unassembled WGS sequence"/>
</dbReference>
<dbReference type="GO" id="GO:0009306">
    <property type="term" value="P:protein secretion"/>
    <property type="evidence" value="ECO:0007669"/>
    <property type="project" value="UniProtKB-UniRule"/>
</dbReference>
<keyword evidence="9" id="KW-1003">Cell membrane</keyword>
<evidence type="ECO:0000313" key="11">
    <source>
        <dbReference type="Proteomes" id="UP000179047"/>
    </source>
</evidence>
<evidence type="ECO:0000256" key="3">
    <source>
        <dbReference type="ARBA" id="ARBA00022448"/>
    </source>
</evidence>
<evidence type="ECO:0000313" key="10">
    <source>
        <dbReference type="EMBL" id="OGN28263.1"/>
    </source>
</evidence>
<evidence type="ECO:0000256" key="5">
    <source>
        <dbReference type="ARBA" id="ARBA00022927"/>
    </source>
</evidence>
<evidence type="ECO:0000256" key="6">
    <source>
        <dbReference type="ARBA" id="ARBA00022989"/>
    </source>
</evidence>
<evidence type="ECO:0000256" key="4">
    <source>
        <dbReference type="ARBA" id="ARBA00022692"/>
    </source>
</evidence>
<keyword evidence="6 9" id="KW-1133">Transmembrane helix</keyword>
<evidence type="ECO:0000256" key="8">
    <source>
        <dbReference type="ARBA" id="ARBA00023136"/>
    </source>
</evidence>
<comment type="similarity">
    <text evidence="2 9">Belongs to the SecG family.</text>
</comment>
<feature type="transmembrane region" description="Helical" evidence="9">
    <location>
        <begin position="49"/>
        <end position="71"/>
    </location>
</feature>
<dbReference type="AlphaFoldDB" id="A0A1F8GSA6"/>
<dbReference type="STRING" id="1802701.A3A33_02065"/>
<dbReference type="Pfam" id="PF03840">
    <property type="entry name" value="SecG"/>
    <property type="match status" value="1"/>
</dbReference>
<keyword evidence="3 9" id="KW-0813">Transport</keyword>
<dbReference type="NCBIfam" id="TIGR00810">
    <property type="entry name" value="secG"/>
    <property type="match status" value="1"/>
</dbReference>
<comment type="caution">
    <text evidence="9">Lacks conserved residue(s) required for the propagation of feature annotation.</text>
</comment>
<keyword evidence="4 9" id="KW-0812">Transmembrane</keyword>
<dbReference type="EMBL" id="MGKP01000022">
    <property type="protein sequence ID" value="OGN28263.1"/>
    <property type="molecule type" value="Genomic_DNA"/>
</dbReference>
<organism evidence="10 11">
    <name type="scientific">Candidatus Yanofskybacteria bacterium RIFCSPLOWO2_01_FULL_49_25</name>
    <dbReference type="NCBI Taxonomy" id="1802701"/>
    <lineage>
        <taxon>Bacteria</taxon>
        <taxon>Candidatus Yanofskyibacteriota</taxon>
    </lineage>
</organism>
<gene>
    <name evidence="10" type="ORF">A3A33_02065</name>
</gene>
<comment type="subcellular location">
    <subcellularLocation>
        <location evidence="9">Cell membrane</location>
        <topology evidence="9">Multi-pass membrane protein</topology>
    </subcellularLocation>
    <subcellularLocation>
        <location evidence="1">Membrane</location>
        <topology evidence="1">Multi-pass membrane protein</topology>
    </subcellularLocation>
</comment>
<evidence type="ECO:0000256" key="9">
    <source>
        <dbReference type="RuleBase" id="RU365087"/>
    </source>
</evidence>